<proteinExistence type="predicted"/>
<sequence>MSMEKKMMFFWICALVLSSSMVEEAEAIKLKGISYQDLGKTLKEACQRTKTCGVPRVQNTQNVDGCNRNLRCLLS</sequence>
<comment type="caution">
    <text evidence="2">The sequence shown here is derived from an EMBL/GenBank/DDBJ whole genome shotgun (WGS) entry which is preliminary data.</text>
</comment>
<accession>A0ABR2TXG7</accession>
<feature type="chain" id="PRO_5047365276" evidence="1">
    <location>
        <begin position="28"/>
        <end position="75"/>
    </location>
</feature>
<evidence type="ECO:0000313" key="2">
    <source>
        <dbReference type="EMBL" id="KAK9042121.1"/>
    </source>
</evidence>
<feature type="signal peptide" evidence="1">
    <location>
        <begin position="1"/>
        <end position="27"/>
    </location>
</feature>
<name>A0ABR2TXG7_9ROSI</name>
<gene>
    <name evidence="2" type="ORF">V6N11_017200</name>
</gene>
<dbReference type="Proteomes" id="UP001396334">
    <property type="component" value="Unassembled WGS sequence"/>
</dbReference>
<reference evidence="2 3" key="1">
    <citation type="journal article" date="2024" name="G3 (Bethesda)">
        <title>Genome assembly of Hibiscus sabdariffa L. provides insights into metabolisms of medicinal natural products.</title>
        <authorList>
            <person name="Kim T."/>
        </authorList>
    </citation>
    <scope>NUCLEOTIDE SEQUENCE [LARGE SCALE GENOMIC DNA]</scope>
    <source>
        <strain evidence="2">TK-2024</strain>
        <tissue evidence="2">Old leaves</tissue>
    </source>
</reference>
<evidence type="ECO:0000313" key="3">
    <source>
        <dbReference type="Proteomes" id="UP001396334"/>
    </source>
</evidence>
<dbReference type="EMBL" id="JBBPBN010000004">
    <property type="protein sequence ID" value="KAK9042121.1"/>
    <property type="molecule type" value="Genomic_DNA"/>
</dbReference>
<keyword evidence="1" id="KW-0732">Signal</keyword>
<evidence type="ECO:0000256" key="1">
    <source>
        <dbReference type="SAM" id="SignalP"/>
    </source>
</evidence>
<protein>
    <submittedName>
        <fullName evidence="2">Uncharacterized protein</fullName>
    </submittedName>
</protein>
<keyword evidence="3" id="KW-1185">Reference proteome</keyword>
<organism evidence="2 3">
    <name type="scientific">Hibiscus sabdariffa</name>
    <name type="common">roselle</name>
    <dbReference type="NCBI Taxonomy" id="183260"/>
    <lineage>
        <taxon>Eukaryota</taxon>
        <taxon>Viridiplantae</taxon>
        <taxon>Streptophyta</taxon>
        <taxon>Embryophyta</taxon>
        <taxon>Tracheophyta</taxon>
        <taxon>Spermatophyta</taxon>
        <taxon>Magnoliopsida</taxon>
        <taxon>eudicotyledons</taxon>
        <taxon>Gunneridae</taxon>
        <taxon>Pentapetalae</taxon>
        <taxon>rosids</taxon>
        <taxon>malvids</taxon>
        <taxon>Malvales</taxon>
        <taxon>Malvaceae</taxon>
        <taxon>Malvoideae</taxon>
        <taxon>Hibiscus</taxon>
    </lineage>
</organism>